<evidence type="ECO:0000259" key="2">
    <source>
        <dbReference type="Pfam" id="PF02371"/>
    </source>
</evidence>
<evidence type="ECO:0000313" key="4">
    <source>
        <dbReference type="Proteomes" id="UP000319931"/>
    </source>
</evidence>
<feature type="domain" description="Transposase IS116/IS110/IS902 C-terminal" evidence="2">
    <location>
        <begin position="212"/>
        <end position="287"/>
    </location>
</feature>
<dbReference type="EMBL" id="RCZC01000014">
    <property type="protein sequence ID" value="TPG46466.1"/>
    <property type="molecule type" value="Genomic_DNA"/>
</dbReference>
<dbReference type="Pfam" id="PF02371">
    <property type="entry name" value="Transposase_20"/>
    <property type="match status" value="1"/>
</dbReference>
<dbReference type="AlphaFoldDB" id="A0A502FAN8"/>
<dbReference type="InterPro" id="IPR002525">
    <property type="entry name" value="Transp_IS110-like_N"/>
</dbReference>
<dbReference type="NCBIfam" id="NF033542">
    <property type="entry name" value="transpos_IS110"/>
    <property type="match status" value="1"/>
</dbReference>
<dbReference type="GO" id="GO:0004803">
    <property type="term" value="F:transposase activity"/>
    <property type="evidence" value="ECO:0007669"/>
    <property type="project" value="InterPro"/>
</dbReference>
<organism evidence="3 4">
    <name type="scientific">Sphingomonas glacialis</name>
    <dbReference type="NCBI Taxonomy" id="658225"/>
    <lineage>
        <taxon>Bacteria</taxon>
        <taxon>Pseudomonadati</taxon>
        <taxon>Pseudomonadota</taxon>
        <taxon>Alphaproteobacteria</taxon>
        <taxon>Sphingomonadales</taxon>
        <taxon>Sphingomonadaceae</taxon>
        <taxon>Sphingomonas</taxon>
    </lineage>
</organism>
<sequence>MSEVSTVGIDLAKSVFQVHGADSNGTVVFRKKLRRDEVLGFFSTLPRCLVAMEPCASAHYWAREIAAFGHDTRLIAPAYVKPFVKRQKNDMADAEAICEAAQRPTMRFVQGKSAEAQASGVIFRTRDLLVRQRTQLINALRGHLTEFGYVVRQGIGHVRKLVEIVDDPTSDIPAEARPVLVVIAQSLQALQSQIVLLDREIAARAKADPVAKRLMTIPGVGPVIATALVALAPSASTFRRGRDFAAWLGLVPRQHSSGGKERLGRPTKMGERSLRRLLIIGASSVTKVAARDPDKASAWLAGMLARKPRMLITVALANKMARTVWALMAHGGSYRAPAAAV</sequence>
<dbReference type="InterPro" id="IPR003346">
    <property type="entry name" value="Transposase_20"/>
</dbReference>
<dbReference type="InterPro" id="IPR047650">
    <property type="entry name" value="Transpos_IS110"/>
</dbReference>
<dbReference type="PANTHER" id="PTHR33055">
    <property type="entry name" value="TRANSPOSASE FOR INSERTION SEQUENCE ELEMENT IS1111A"/>
    <property type="match status" value="1"/>
</dbReference>
<gene>
    <name evidence="3" type="ORF">EAH76_23500</name>
</gene>
<comment type="caution">
    <text evidence="3">The sequence shown here is derived from an EMBL/GenBank/DDBJ whole genome shotgun (WGS) entry which is preliminary data.</text>
</comment>
<dbReference type="Proteomes" id="UP000319931">
    <property type="component" value="Unassembled WGS sequence"/>
</dbReference>
<dbReference type="RefSeq" id="WP_140852707.1">
    <property type="nucleotide sequence ID" value="NZ_RCZC01000014.1"/>
</dbReference>
<protein>
    <submittedName>
        <fullName evidence="3">IS110 family transposase</fullName>
    </submittedName>
</protein>
<evidence type="ECO:0000259" key="1">
    <source>
        <dbReference type="Pfam" id="PF01548"/>
    </source>
</evidence>
<feature type="domain" description="Transposase IS110-like N-terminal" evidence="1">
    <location>
        <begin position="7"/>
        <end position="147"/>
    </location>
</feature>
<dbReference type="GO" id="GO:0006313">
    <property type="term" value="P:DNA transposition"/>
    <property type="evidence" value="ECO:0007669"/>
    <property type="project" value="InterPro"/>
</dbReference>
<evidence type="ECO:0000313" key="3">
    <source>
        <dbReference type="EMBL" id="TPG46466.1"/>
    </source>
</evidence>
<dbReference type="GO" id="GO:0003677">
    <property type="term" value="F:DNA binding"/>
    <property type="evidence" value="ECO:0007669"/>
    <property type="project" value="InterPro"/>
</dbReference>
<proteinExistence type="predicted"/>
<dbReference type="PANTHER" id="PTHR33055:SF3">
    <property type="entry name" value="PUTATIVE TRANSPOSASE FOR IS117-RELATED"/>
    <property type="match status" value="1"/>
</dbReference>
<keyword evidence="4" id="KW-1185">Reference proteome</keyword>
<dbReference type="OrthoDB" id="5289737at2"/>
<name>A0A502FAN8_9SPHN</name>
<accession>A0A502FAN8</accession>
<dbReference type="Pfam" id="PF01548">
    <property type="entry name" value="DEDD_Tnp_IS110"/>
    <property type="match status" value="1"/>
</dbReference>
<reference evidence="3 4" key="1">
    <citation type="journal article" date="2019" name="Environ. Microbiol.">
        <title>Species interactions and distinct microbial communities in high Arctic permafrost affected cryosols are associated with the CH4 and CO2 gas fluxes.</title>
        <authorList>
            <person name="Altshuler I."/>
            <person name="Hamel J."/>
            <person name="Turney S."/>
            <person name="Magnuson E."/>
            <person name="Levesque R."/>
            <person name="Greer C."/>
            <person name="Whyte L.G."/>
        </authorList>
    </citation>
    <scope>NUCLEOTIDE SEQUENCE [LARGE SCALE GENOMIC DNA]</scope>
    <source>
        <strain evidence="3 4">E6.1</strain>
    </source>
</reference>